<gene>
    <name evidence="4" type="ORF">CAPTEDRAFT_39192</name>
</gene>
<dbReference type="Proteomes" id="UP000014760">
    <property type="component" value="Unassembled WGS sequence"/>
</dbReference>
<dbReference type="InterPro" id="IPR002110">
    <property type="entry name" value="Ankyrin_rpt"/>
</dbReference>
<protein>
    <submittedName>
        <fullName evidence="4 5">Uncharacterized protein</fullName>
    </submittedName>
</protein>
<evidence type="ECO:0000256" key="1">
    <source>
        <dbReference type="ARBA" id="ARBA00022737"/>
    </source>
</evidence>
<reference evidence="6" key="1">
    <citation type="submission" date="2012-12" db="EMBL/GenBank/DDBJ databases">
        <authorList>
            <person name="Hellsten U."/>
            <person name="Grimwood J."/>
            <person name="Chapman J.A."/>
            <person name="Shapiro H."/>
            <person name="Aerts A."/>
            <person name="Otillar R.P."/>
            <person name="Terry A.Y."/>
            <person name="Boore J.L."/>
            <person name="Simakov O."/>
            <person name="Marletaz F."/>
            <person name="Cho S.-J."/>
            <person name="Edsinger-Gonzales E."/>
            <person name="Havlak P."/>
            <person name="Kuo D.-H."/>
            <person name="Larsson T."/>
            <person name="Lv J."/>
            <person name="Arendt D."/>
            <person name="Savage R."/>
            <person name="Osoegawa K."/>
            <person name="de Jong P."/>
            <person name="Lindberg D.R."/>
            <person name="Seaver E.C."/>
            <person name="Weisblat D.A."/>
            <person name="Putnam N.H."/>
            <person name="Grigoriev I.V."/>
            <person name="Rokhsar D.S."/>
        </authorList>
    </citation>
    <scope>NUCLEOTIDE SEQUENCE</scope>
    <source>
        <strain evidence="6">I ESC-2004</strain>
    </source>
</reference>
<evidence type="ECO:0000313" key="4">
    <source>
        <dbReference type="EMBL" id="ELU15080.1"/>
    </source>
</evidence>
<dbReference type="PROSITE" id="PS50088">
    <property type="entry name" value="ANK_REPEAT"/>
    <property type="match status" value="3"/>
</dbReference>
<feature type="repeat" description="ANK" evidence="3">
    <location>
        <begin position="76"/>
        <end position="104"/>
    </location>
</feature>
<reference evidence="4 6" key="2">
    <citation type="journal article" date="2013" name="Nature">
        <title>Insights into bilaterian evolution from three spiralian genomes.</title>
        <authorList>
            <person name="Simakov O."/>
            <person name="Marletaz F."/>
            <person name="Cho S.J."/>
            <person name="Edsinger-Gonzales E."/>
            <person name="Havlak P."/>
            <person name="Hellsten U."/>
            <person name="Kuo D.H."/>
            <person name="Larsson T."/>
            <person name="Lv J."/>
            <person name="Arendt D."/>
            <person name="Savage R."/>
            <person name="Osoegawa K."/>
            <person name="de Jong P."/>
            <person name="Grimwood J."/>
            <person name="Chapman J.A."/>
            <person name="Shapiro H."/>
            <person name="Aerts A."/>
            <person name="Otillar R.P."/>
            <person name="Terry A.Y."/>
            <person name="Boore J.L."/>
            <person name="Grigoriev I.V."/>
            <person name="Lindberg D.R."/>
            <person name="Seaver E.C."/>
            <person name="Weisblat D.A."/>
            <person name="Putnam N.H."/>
            <person name="Rokhsar D.S."/>
        </authorList>
    </citation>
    <scope>NUCLEOTIDE SEQUENCE</scope>
    <source>
        <strain evidence="4 6">I ESC-2004</strain>
    </source>
</reference>
<dbReference type="AlphaFoldDB" id="R7VHA1"/>
<evidence type="ECO:0000313" key="6">
    <source>
        <dbReference type="Proteomes" id="UP000014760"/>
    </source>
</evidence>
<name>R7VHA1_CAPTE</name>
<feature type="repeat" description="ANK" evidence="3">
    <location>
        <begin position="38"/>
        <end position="75"/>
    </location>
</feature>
<dbReference type="EMBL" id="KB294034">
    <property type="protein sequence ID" value="ELU15080.1"/>
    <property type="molecule type" value="Genomic_DNA"/>
</dbReference>
<keyword evidence="2 3" id="KW-0040">ANK repeat</keyword>
<accession>R7VHA1</accession>
<dbReference type="InterPro" id="IPR036770">
    <property type="entry name" value="Ankyrin_rpt-contain_sf"/>
</dbReference>
<feature type="non-terminal residue" evidence="4">
    <location>
        <position position="104"/>
    </location>
</feature>
<dbReference type="SUPFAM" id="SSF48403">
    <property type="entry name" value="Ankyrin repeat"/>
    <property type="match status" value="1"/>
</dbReference>
<keyword evidence="6" id="KW-1185">Reference proteome</keyword>
<dbReference type="OrthoDB" id="194358at2759"/>
<evidence type="ECO:0000256" key="3">
    <source>
        <dbReference type="PROSITE-ProRule" id="PRU00023"/>
    </source>
</evidence>
<keyword evidence="1" id="KW-0677">Repeat</keyword>
<dbReference type="HOGENOM" id="CLU_000134_18_9_1"/>
<dbReference type="PANTHER" id="PTHR24126:SF14">
    <property type="entry name" value="ANK_REP_REGION DOMAIN-CONTAINING PROTEIN"/>
    <property type="match status" value="1"/>
</dbReference>
<reference evidence="5" key="3">
    <citation type="submission" date="2015-06" db="UniProtKB">
        <authorList>
            <consortium name="EnsemblMetazoa"/>
        </authorList>
    </citation>
    <scope>IDENTIFICATION</scope>
</reference>
<dbReference type="Pfam" id="PF12796">
    <property type="entry name" value="Ank_2"/>
    <property type="match status" value="1"/>
</dbReference>
<dbReference type="STRING" id="283909.R7VHA1"/>
<feature type="repeat" description="ANK" evidence="3">
    <location>
        <begin position="5"/>
        <end position="37"/>
    </location>
</feature>
<sequence length="104" mass="11356">IGDKEGRSALHLACATGKDYLVKCLLKNGADIDYRDNEGNSSLVLTLINLKDETVLERIVDLLIENGADVNISGHHGNTPLHCASREGMVWATKKLLDNEAELK</sequence>
<feature type="non-terminal residue" evidence="4">
    <location>
        <position position="1"/>
    </location>
</feature>
<organism evidence="4">
    <name type="scientific">Capitella teleta</name>
    <name type="common">Polychaete worm</name>
    <dbReference type="NCBI Taxonomy" id="283909"/>
    <lineage>
        <taxon>Eukaryota</taxon>
        <taxon>Metazoa</taxon>
        <taxon>Spiralia</taxon>
        <taxon>Lophotrochozoa</taxon>
        <taxon>Annelida</taxon>
        <taxon>Polychaeta</taxon>
        <taxon>Sedentaria</taxon>
        <taxon>Scolecida</taxon>
        <taxon>Capitellidae</taxon>
        <taxon>Capitella</taxon>
    </lineage>
</organism>
<dbReference type="EnsemblMetazoa" id="CapteT39192">
    <property type="protein sequence ID" value="CapteP39192"/>
    <property type="gene ID" value="CapteG39192"/>
</dbReference>
<evidence type="ECO:0000313" key="5">
    <source>
        <dbReference type="EnsemblMetazoa" id="CapteP39192"/>
    </source>
</evidence>
<dbReference type="PANTHER" id="PTHR24126">
    <property type="entry name" value="ANKYRIN REPEAT, PH AND SEC7 DOMAIN CONTAINING PROTEIN SECG-RELATED"/>
    <property type="match status" value="1"/>
</dbReference>
<dbReference type="PRINTS" id="PR01415">
    <property type="entry name" value="ANKYRIN"/>
</dbReference>
<evidence type="ECO:0000256" key="2">
    <source>
        <dbReference type="ARBA" id="ARBA00023043"/>
    </source>
</evidence>
<dbReference type="OMA" id="AHVNERN"/>
<dbReference type="SMART" id="SM00248">
    <property type="entry name" value="ANK"/>
    <property type="match status" value="3"/>
</dbReference>
<dbReference type="EMBL" id="AMQN01018192">
    <property type="status" value="NOT_ANNOTATED_CDS"/>
    <property type="molecule type" value="Genomic_DNA"/>
</dbReference>
<proteinExistence type="predicted"/>
<dbReference type="PROSITE" id="PS50297">
    <property type="entry name" value="ANK_REP_REGION"/>
    <property type="match status" value="2"/>
</dbReference>
<dbReference type="Gene3D" id="1.25.40.20">
    <property type="entry name" value="Ankyrin repeat-containing domain"/>
    <property type="match status" value="2"/>
</dbReference>
<dbReference type="Pfam" id="PF00023">
    <property type="entry name" value="Ank"/>
    <property type="match status" value="1"/>
</dbReference>